<reference evidence="3 4" key="1">
    <citation type="submission" date="2021-05" db="EMBL/GenBank/DDBJ databases">
        <title>Comparative genomic studies on the polysaccharide-degrading batcterial strains of the Flammeovirga genus.</title>
        <authorList>
            <person name="Zewei F."/>
            <person name="Zheng Z."/>
            <person name="Yu L."/>
            <person name="Ruyue G."/>
            <person name="Yanhong M."/>
            <person name="Yuanyuan C."/>
            <person name="Jingyan G."/>
            <person name="Wenjun H."/>
        </authorList>
    </citation>
    <scope>NUCLEOTIDE SEQUENCE [LARGE SCALE GENOMIC DNA]</scope>
    <source>
        <strain evidence="3 4">YS10</strain>
    </source>
</reference>
<dbReference type="Proteomes" id="UP000682802">
    <property type="component" value="Chromosome 1"/>
</dbReference>
<dbReference type="InterPro" id="IPR051091">
    <property type="entry name" value="O-Glucosyltr/Glycosyltrsf_90"/>
</dbReference>
<organism evidence="3 4">
    <name type="scientific">Flammeovirga kamogawensis</name>
    <dbReference type="NCBI Taxonomy" id="373891"/>
    <lineage>
        <taxon>Bacteria</taxon>
        <taxon>Pseudomonadati</taxon>
        <taxon>Bacteroidota</taxon>
        <taxon>Cytophagia</taxon>
        <taxon>Cytophagales</taxon>
        <taxon>Flammeovirgaceae</taxon>
        <taxon>Flammeovirga</taxon>
    </lineage>
</organism>
<evidence type="ECO:0000256" key="1">
    <source>
        <dbReference type="ARBA" id="ARBA00022679"/>
    </source>
</evidence>
<accession>A0ABX8GSD0</accession>
<dbReference type="InterPro" id="IPR006598">
    <property type="entry name" value="CAP10"/>
</dbReference>
<dbReference type="RefSeq" id="WP_144073898.1">
    <property type="nucleotide sequence ID" value="NZ_CP076128.1"/>
</dbReference>
<evidence type="ECO:0000259" key="2">
    <source>
        <dbReference type="SMART" id="SM00672"/>
    </source>
</evidence>
<keyword evidence="4" id="KW-1185">Reference proteome</keyword>
<dbReference type="Pfam" id="PF05686">
    <property type="entry name" value="Glyco_transf_90"/>
    <property type="match status" value="1"/>
</dbReference>
<protein>
    <submittedName>
        <fullName evidence="3">Lipopolysaccharide A protein</fullName>
    </submittedName>
</protein>
<keyword evidence="1" id="KW-0808">Transferase</keyword>
<dbReference type="EMBL" id="CP076128">
    <property type="protein sequence ID" value="QWG06480.1"/>
    <property type="molecule type" value="Genomic_DNA"/>
</dbReference>
<sequence>MDIKRLLTKVFYFRHNPIKAIYYLIYGLEEFIIPHNLYKRNLPRLLRNLTDNEYIEQRVNYYNKVEKYFELSKNSVSLKDLKLSEHSSSYYFDLTLITDFFKKDKKINFLFGDITHIPSEPTIVKSRPISNQNQNSILLKLNKIRHFNFISDWIRFKNKKNMLVTRGQVFANHENRINLLEKYFGHPLCNIGNTRSDLKPIETPSGNTFLVDKMSIEKQLNYKFIFCWEGNDVATNLKWVMSSNSIAVMPTPKYETWFMEGTLIPDFHYIHVKDDYSDLIEKIEFYSTHIKEANKIISNSHKFVNQFRNLKRELQIQALVLDKFFRESHQSQTLK</sequence>
<feature type="domain" description="Glycosyl transferase CAP10" evidence="2">
    <location>
        <begin position="109"/>
        <end position="322"/>
    </location>
</feature>
<dbReference type="SMART" id="SM00672">
    <property type="entry name" value="CAP10"/>
    <property type="match status" value="1"/>
</dbReference>
<dbReference type="PANTHER" id="PTHR12203:SF35">
    <property type="entry name" value="PROTEIN O-GLUCOSYLTRANSFERASE 1"/>
    <property type="match status" value="1"/>
</dbReference>
<dbReference type="PANTHER" id="PTHR12203">
    <property type="entry name" value="KDEL LYS-ASP-GLU-LEU CONTAINING - RELATED"/>
    <property type="match status" value="1"/>
</dbReference>
<evidence type="ECO:0000313" key="3">
    <source>
        <dbReference type="EMBL" id="QWG06480.1"/>
    </source>
</evidence>
<proteinExistence type="predicted"/>
<gene>
    <name evidence="3" type="ORF">KM029_14220</name>
</gene>
<evidence type="ECO:0000313" key="4">
    <source>
        <dbReference type="Proteomes" id="UP000682802"/>
    </source>
</evidence>
<name>A0ABX8GSD0_9BACT</name>